<dbReference type="AlphaFoldDB" id="A0A0K8REK5"/>
<organism evidence="1">
    <name type="scientific">Ixodes ricinus</name>
    <name type="common">Common tick</name>
    <name type="synonym">Acarus ricinus</name>
    <dbReference type="NCBI Taxonomy" id="34613"/>
    <lineage>
        <taxon>Eukaryota</taxon>
        <taxon>Metazoa</taxon>
        <taxon>Ecdysozoa</taxon>
        <taxon>Arthropoda</taxon>
        <taxon>Chelicerata</taxon>
        <taxon>Arachnida</taxon>
        <taxon>Acari</taxon>
        <taxon>Parasitiformes</taxon>
        <taxon>Ixodida</taxon>
        <taxon>Ixodoidea</taxon>
        <taxon>Ixodidae</taxon>
        <taxon>Ixodinae</taxon>
        <taxon>Ixodes</taxon>
    </lineage>
</organism>
<reference evidence="1" key="1">
    <citation type="submission" date="2012-12" db="EMBL/GenBank/DDBJ databases">
        <title>Identification and characterization of a phenylalanine ammonia-lyase gene family in Isatis indigotica Fort.</title>
        <authorList>
            <person name="Liu Q."/>
            <person name="Chen J."/>
            <person name="Zhou X."/>
            <person name="Di P."/>
            <person name="Xiao Y."/>
            <person name="Xuan H."/>
            <person name="Zhang L."/>
            <person name="Chen W."/>
        </authorList>
    </citation>
    <scope>NUCLEOTIDE SEQUENCE</scope>
    <source>
        <tissue evidence="1">Salivary gland</tissue>
    </source>
</reference>
<dbReference type="EMBL" id="GADI01004520">
    <property type="protein sequence ID" value="JAA69288.1"/>
    <property type="molecule type" value="mRNA"/>
</dbReference>
<evidence type="ECO:0000313" key="1">
    <source>
        <dbReference type="EMBL" id="JAA69288.1"/>
    </source>
</evidence>
<name>A0A0K8REK5_IXORI</name>
<protein>
    <submittedName>
        <fullName evidence="1">Putative malonyl-coa:acp transacylase</fullName>
    </submittedName>
</protein>
<accession>A0A0K8REK5</accession>
<sequence>MERPGMCLRASVRSLLLLKWPSLRPSPARTMFDRPCSWCTKSGALVLLTGNWASRHAPLDCGFEPMVHVTPQLFKWIDHHVFIRHRKMLLVD</sequence>
<proteinExistence type="evidence at transcript level"/>